<keyword evidence="4" id="KW-1185">Reference proteome</keyword>
<protein>
    <recommendedName>
        <fullName evidence="5">Copper amine oxidase-like N-terminal domain-containing protein</fullName>
    </recommendedName>
</protein>
<dbReference type="RefSeq" id="WP_094012941.1">
    <property type="nucleotide sequence ID" value="NZ_NMQW01000002.1"/>
</dbReference>
<accession>A0A229UWQ1</accession>
<evidence type="ECO:0000256" key="1">
    <source>
        <dbReference type="SAM" id="MobiDB-lite"/>
    </source>
</evidence>
<sequence length="493" mass="54816">MNDILQRAGKSVVSVKRCWAVTFMTAAVLCLSAIATAEASSHEVRVHLPAFPVSVNAYSPLVEYNPYPPIVYQDVTYLPMTWDNSQRLGLRLDWNEREGLSIRQEDGKSQPEAGPETGEKVNDLNQTYQAQLADYPVSVNGKQVHNDEEPYPILSFRGITYFPLTWRFAHDEFGWATAWNAVQGFRLISGNNAYIMRGIVTDDESHLYVSTNLYGTIKIPKSLTGMLEAASDEVNTPHTQDQGLRVMEKHPEAQSGQTRMEGDAILLGQVKLLSIHSLLSEANASIPSRTFTEQDMELEDTVIPLGASRLIRISTSLPGLGSILLLEHAGQVTSLDHNLFYRLVSASDGSYWFSSAYKQSETHTYYSRHEQHLWHIDKAGNVRSIHELLGAPMIRVLTGLRDGSVLVLASDNDWDGTAADVVQVQADGTAQKLYSNVKGKVYADSSGKLYMLSPEQNRIHMLGSERTVELTEKMIFQTANGQPQMIPSITANR</sequence>
<dbReference type="AlphaFoldDB" id="A0A229UWQ1"/>
<feature type="signal peptide" evidence="2">
    <location>
        <begin position="1"/>
        <end position="37"/>
    </location>
</feature>
<dbReference type="Proteomes" id="UP000215509">
    <property type="component" value="Unassembled WGS sequence"/>
</dbReference>
<gene>
    <name evidence="3" type="ORF">CF651_00800</name>
</gene>
<comment type="caution">
    <text evidence="3">The sequence shown here is derived from an EMBL/GenBank/DDBJ whole genome shotgun (WGS) entry which is preliminary data.</text>
</comment>
<evidence type="ECO:0008006" key="5">
    <source>
        <dbReference type="Google" id="ProtNLM"/>
    </source>
</evidence>
<evidence type="ECO:0000256" key="2">
    <source>
        <dbReference type="SAM" id="SignalP"/>
    </source>
</evidence>
<keyword evidence="2" id="KW-0732">Signal</keyword>
<evidence type="ECO:0000313" key="3">
    <source>
        <dbReference type="EMBL" id="OXM87691.1"/>
    </source>
</evidence>
<feature type="region of interest" description="Disordered" evidence="1">
    <location>
        <begin position="101"/>
        <end position="120"/>
    </location>
</feature>
<dbReference type="OrthoDB" id="2572860at2"/>
<proteinExistence type="predicted"/>
<dbReference type="EMBL" id="NMQW01000002">
    <property type="protein sequence ID" value="OXM87691.1"/>
    <property type="molecule type" value="Genomic_DNA"/>
</dbReference>
<organism evidence="3 4">
    <name type="scientific">Paenibacillus rigui</name>
    <dbReference type="NCBI Taxonomy" id="554312"/>
    <lineage>
        <taxon>Bacteria</taxon>
        <taxon>Bacillati</taxon>
        <taxon>Bacillota</taxon>
        <taxon>Bacilli</taxon>
        <taxon>Bacillales</taxon>
        <taxon>Paenibacillaceae</taxon>
        <taxon>Paenibacillus</taxon>
    </lineage>
</organism>
<reference evidence="3 4" key="1">
    <citation type="submission" date="2017-07" db="EMBL/GenBank/DDBJ databases">
        <title>Genome sequencing and assembly of Paenibacillus rigui.</title>
        <authorList>
            <person name="Mayilraj S."/>
        </authorList>
    </citation>
    <scope>NUCLEOTIDE SEQUENCE [LARGE SCALE GENOMIC DNA]</scope>
    <source>
        <strain evidence="3 4">JCM 16352</strain>
    </source>
</reference>
<evidence type="ECO:0000313" key="4">
    <source>
        <dbReference type="Proteomes" id="UP000215509"/>
    </source>
</evidence>
<name>A0A229UWQ1_9BACL</name>
<feature type="chain" id="PRO_5038905701" description="Copper amine oxidase-like N-terminal domain-containing protein" evidence="2">
    <location>
        <begin position="38"/>
        <end position="493"/>
    </location>
</feature>